<evidence type="ECO:0000313" key="2">
    <source>
        <dbReference type="EMBL" id="MBB3775951.1"/>
    </source>
</evidence>
<comment type="caution">
    <text evidence="3">The sequence shown here is derived from an EMBL/GenBank/DDBJ whole genome shotgun (WGS) entry which is preliminary data.</text>
</comment>
<keyword evidence="2" id="KW-0378">Hydrolase</keyword>
<keyword evidence="1" id="KW-0812">Transmembrane</keyword>
<dbReference type="OrthoDB" id="7392256at2"/>
<dbReference type="RefSeq" id="WP_160761049.1">
    <property type="nucleotide sequence ID" value="NZ_BAAADZ010000010.1"/>
</dbReference>
<keyword evidence="5" id="KW-1185">Reference proteome</keyword>
<sequence>MNPVTLAFAILGLTGFALGAVLTATGPFEMGVILMGMGLMFQVISLVRIKRAKKKAEEEGRSDARG</sequence>
<name>A0A6I4UJ93_9SPHN</name>
<evidence type="ECO:0000313" key="5">
    <source>
        <dbReference type="Proteomes" id="UP000548685"/>
    </source>
</evidence>
<organism evidence="3 4">
    <name type="scientific">Erythrobacter ramosus</name>
    <dbReference type="NCBI Taxonomy" id="35811"/>
    <lineage>
        <taxon>Bacteria</taxon>
        <taxon>Pseudomonadati</taxon>
        <taxon>Pseudomonadota</taxon>
        <taxon>Alphaproteobacteria</taxon>
        <taxon>Sphingomonadales</taxon>
        <taxon>Erythrobacteraceae</taxon>
        <taxon>Erythrobacter/Porphyrobacter group</taxon>
        <taxon>Erythrobacter</taxon>
    </lineage>
</organism>
<proteinExistence type="predicted"/>
<reference evidence="2 5" key="2">
    <citation type="submission" date="2020-08" db="EMBL/GenBank/DDBJ databases">
        <title>Genomic Encyclopedia of Type Strains, Phase IV (KMG-IV): sequencing the most valuable type-strain genomes for metagenomic binning, comparative biology and taxonomic classification.</title>
        <authorList>
            <person name="Goeker M."/>
        </authorList>
    </citation>
    <scope>NUCLEOTIDE SEQUENCE [LARGE SCALE GENOMIC DNA]</scope>
    <source>
        <strain evidence="2 5">DSM 8510</strain>
    </source>
</reference>
<evidence type="ECO:0000313" key="3">
    <source>
        <dbReference type="EMBL" id="MXP38960.1"/>
    </source>
</evidence>
<keyword evidence="1" id="KW-0472">Membrane</keyword>
<accession>A0A6I4UJ93</accession>
<dbReference type="Proteomes" id="UP000548685">
    <property type="component" value="Unassembled WGS sequence"/>
</dbReference>
<dbReference type="GO" id="GO:0006508">
    <property type="term" value="P:proteolysis"/>
    <property type="evidence" value="ECO:0007669"/>
    <property type="project" value="UniProtKB-KW"/>
</dbReference>
<gene>
    <name evidence="2" type="ORF">FHS52_001920</name>
    <name evidence="3" type="ORF">GRI59_10120</name>
</gene>
<protein>
    <submittedName>
        <fullName evidence="2">Zn-dependent membrane protease YugP</fullName>
    </submittedName>
</protein>
<keyword evidence="2" id="KW-0645">Protease</keyword>
<dbReference type="EMBL" id="WTYB01000002">
    <property type="protein sequence ID" value="MXP38960.1"/>
    <property type="molecule type" value="Genomic_DNA"/>
</dbReference>
<feature type="transmembrane region" description="Helical" evidence="1">
    <location>
        <begin position="29"/>
        <end position="47"/>
    </location>
</feature>
<evidence type="ECO:0000256" key="1">
    <source>
        <dbReference type="SAM" id="Phobius"/>
    </source>
</evidence>
<dbReference type="EMBL" id="JACICE010000002">
    <property type="protein sequence ID" value="MBB3775951.1"/>
    <property type="molecule type" value="Genomic_DNA"/>
</dbReference>
<dbReference type="AlphaFoldDB" id="A0A6I4UJ93"/>
<evidence type="ECO:0000313" key="4">
    <source>
        <dbReference type="Proteomes" id="UP000430021"/>
    </source>
</evidence>
<dbReference type="Proteomes" id="UP000430021">
    <property type="component" value="Unassembled WGS sequence"/>
</dbReference>
<keyword evidence="1" id="KW-1133">Transmembrane helix</keyword>
<reference evidence="3 4" key="1">
    <citation type="submission" date="2019-12" db="EMBL/GenBank/DDBJ databases">
        <title>Genomic-based taxomic classification of the family Erythrobacteraceae.</title>
        <authorList>
            <person name="Xu L."/>
        </authorList>
    </citation>
    <scope>NUCLEOTIDE SEQUENCE [LARGE SCALE GENOMIC DNA]</scope>
    <source>
        <strain evidence="3 4">JCM 10282</strain>
    </source>
</reference>
<dbReference type="GO" id="GO:0008233">
    <property type="term" value="F:peptidase activity"/>
    <property type="evidence" value="ECO:0007669"/>
    <property type="project" value="UniProtKB-KW"/>
</dbReference>